<reference evidence="2" key="1">
    <citation type="journal article" date="2023" name="G3 (Bethesda)">
        <title>A reference genome for the long-term kleptoplast-retaining sea slug Elysia crispata morphotype clarki.</title>
        <authorList>
            <person name="Eastman K.E."/>
            <person name="Pendleton A.L."/>
            <person name="Shaikh M.A."/>
            <person name="Suttiyut T."/>
            <person name="Ogas R."/>
            <person name="Tomko P."/>
            <person name="Gavelis G."/>
            <person name="Widhalm J.R."/>
            <person name="Wisecaver J.H."/>
        </authorList>
    </citation>
    <scope>NUCLEOTIDE SEQUENCE</scope>
    <source>
        <strain evidence="2">ECLA1</strain>
    </source>
</reference>
<organism evidence="2 3">
    <name type="scientific">Elysia crispata</name>
    <name type="common">lettuce slug</name>
    <dbReference type="NCBI Taxonomy" id="231223"/>
    <lineage>
        <taxon>Eukaryota</taxon>
        <taxon>Metazoa</taxon>
        <taxon>Spiralia</taxon>
        <taxon>Lophotrochozoa</taxon>
        <taxon>Mollusca</taxon>
        <taxon>Gastropoda</taxon>
        <taxon>Heterobranchia</taxon>
        <taxon>Euthyneura</taxon>
        <taxon>Panpulmonata</taxon>
        <taxon>Sacoglossa</taxon>
        <taxon>Placobranchoidea</taxon>
        <taxon>Plakobranchidae</taxon>
        <taxon>Elysia</taxon>
    </lineage>
</organism>
<protein>
    <submittedName>
        <fullName evidence="2">Uncharacterized protein</fullName>
    </submittedName>
</protein>
<comment type="caution">
    <text evidence="2">The sequence shown here is derived from an EMBL/GenBank/DDBJ whole genome shotgun (WGS) entry which is preliminary data.</text>
</comment>
<sequence length="172" mass="19138">MAREDTPHLQQRRMVLSLWGGVGRLDQVDPSFLPQKPAMELNLYFVGIAICSGCSSCHIKSTVSVTILATVETLMRKEKASVLKDDPVIRNLKKCYHFVPRISDRTVGALTRMETFEMSSASVSDEQEEILSTASVEIDVDFSQESNVGQLDIDDTSRRPSQTAVETTRSNL</sequence>
<evidence type="ECO:0000313" key="3">
    <source>
        <dbReference type="Proteomes" id="UP001283361"/>
    </source>
</evidence>
<evidence type="ECO:0000256" key="1">
    <source>
        <dbReference type="SAM" id="MobiDB-lite"/>
    </source>
</evidence>
<name>A0AAE1CY62_9GAST</name>
<feature type="compositionally biased region" description="Polar residues" evidence="1">
    <location>
        <begin position="159"/>
        <end position="172"/>
    </location>
</feature>
<dbReference type="Proteomes" id="UP001283361">
    <property type="component" value="Unassembled WGS sequence"/>
</dbReference>
<proteinExistence type="predicted"/>
<dbReference type="EMBL" id="JAWDGP010006263">
    <property type="protein sequence ID" value="KAK3744377.1"/>
    <property type="molecule type" value="Genomic_DNA"/>
</dbReference>
<keyword evidence="3" id="KW-1185">Reference proteome</keyword>
<dbReference type="AlphaFoldDB" id="A0AAE1CY62"/>
<accession>A0AAE1CY62</accession>
<feature type="region of interest" description="Disordered" evidence="1">
    <location>
        <begin position="152"/>
        <end position="172"/>
    </location>
</feature>
<gene>
    <name evidence="2" type="ORF">RRG08_010245</name>
</gene>
<evidence type="ECO:0000313" key="2">
    <source>
        <dbReference type="EMBL" id="KAK3744377.1"/>
    </source>
</evidence>